<dbReference type="SUPFAM" id="SSF75169">
    <property type="entry name" value="DsrEFH-like"/>
    <property type="match status" value="1"/>
</dbReference>
<dbReference type="InterPro" id="IPR003787">
    <property type="entry name" value="Sulphur_relay_DsrE/F-like"/>
</dbReference>
<organism evidence="2 3">
    <name type="scientific">Alishewanella tabrizica</name>
    <dbReference type="NCBI Taxonomy" id="671278"/>
    <lineage>
        <taxon>Bacteria</taxon>
        <taxon>Pseudomonadati</taxon>
        <taxon>Pseudomonadota</taxon>
        <taxon>Gammaproteobacteria</taxon>
        <taxon>Alteromonadales</taxon>
        <taxon>Alteromonadaceae</taxon>
        <taxon>Alishewanella</taxon>
    </lineage>
</organism>
<dbReference type="EMBL" id="BMYR01000010">
    <property type="protein sequence ID" value="GGW67250.1"/>
    <property type="molecule type" value="Genomic_DNA"/>
</dbReference>
<evidence type="ECO:0000313" key="2">
    <source>
        <dbReference type="EMBL" id="GGW67250.1"/>
    </source>
</evidence>
<accession>A0ABQ2WTT4</accession>
<name>A0ABQ2WTT4_9ALTE</name>
<sequence>MAQIVIIQTHSPYNHAKARESLDIILALAAVDHQLCVIFTGDAVYQLPSVNTDQPRPLKAFQKSFGLFALYEIEHCLVCANALSARGLSEQNLPEGFIAVSEIAIKAALANAQHIIRC</sequence>
<reference evidence="3" key="1">
    <citation type="journal article" date="2019" name="Int. J. Syst. Evol. Microbiol.">
        <title>The Global Catalogue of Microorganisms (GCM) 10K type strain sequencing project: providing services to taxonomists for standard genome sequencing and annotation.</title>
        <authorList>
            <consortium name="The Broad Institute Genomics Platform"/>
            <consortium name="The Broad Institute Genome Sequencing Center for Infectious Disease"/>
            <person name="Wu L."/>
            <person name="Ma J."/>
        </authorList>
    </citation>
    <scope>NUCLEOTIDE SEQUENCE [LARGE SCALE GENOMIC DNA]</scope>
    <source>
        <strain evidence="3">KCTC 23723</strain>
    </source>
</reference>
<keyword evidence="3" id="KW-1185">Reference proteome</keyword>
<dbReference type="RefSeq" id="WP_189483475.1">
    <property type="nucleotide sequence ID" value="NZ_BMYR01000010.1"/>
</dbReference>
<evidence type="ECO:0008006" key="4">
    <source>
        <dbReference type="Google" id="ProtNLM"/>
    </source>
</evidence>
<dbReference type="PANTHER" id="PTHR38780">
    <property type="entry name" value="PROTEIN TUSC"/>
    <property type="match status" value="1"/>
</dbReference>
<gene>
    <name evidence="2" type="ORF">GCM10008111_24050</name>
</gene>
<evidence type="ECO:0000256" key="1">
    <source>
        <dbReference type="ARBA" id="ARBA00005996"/>
    </source>
</evidence>
<protein>
    <recommendedName>
        <fullName evidence="4">Sulfur reduction protein DsrE</fullName>
    </recommendedName>
</protein>
<dbReference type="InterPro" id="IPR027396">
    <property type="entry name" value="DsrEFH-like"/>
</dbReference>
<dbReference type="NCBIfam" id="NF001238">
    <property type="entry name" value="PRK00211.1"/>
    <property type="match status" value="1"/>
</dbReference>
<proteinExistence type="inferred from homology"/>
<evidence type="ECO:0000313" key="3">
    <source>
        <dbReference type="Proteomes" id="UP000634667"/>
    </source>
</evidence>
<dbReference type="Gene3D" id="3.40.1260.10">
    <property type="entry name" value="DsrEFH-like"/>
    <property type="match status" value="1"/>
</dbReference>
<comment type="caution">
    <text evidence="2">The sequence shown here is derived from an EMBL/GenBank/DDBJ whole genome shotgun (WGS) entry which is preliminary data.</text>
</comment>
<dbReference type="Pfam" id="PF02635">
    <property type="entry name" value="DsrE"/>
    <property type="match status" value="1"/>
</dbReference>
<dbReference type="Proteomes" id="UP000634667">
    <property type="component" value="Unassembled WGS sequence"/>
</dbReference>
<dbReference type="InterPro" id="IPR017462">
    <property type="entry name" value="Sulphur_relay_TusC/DsrF"/>
</dbReference>
<comment type="similarity">
    <text evidence="1">Belongs to the DsrF/TusC family.</text>
</comment>
<dbReference type="PANTHER" id="PTHR38780:SF1">
    <property type="entry name" value="PROTEIN TUSC"/>
    <property type="match status" value="1"/>
</dbReference>